<reference evidence="8" key="1">
    <citation type="submission" date="2022-01" db="EMBL/GenBank/DDBJ databases">
        <authorList>
            <person name="King R."/>
        </authorList>
    </citation>
    <scope>NUCLEOTIDE SEQUENCE</scope>
</reference>
<dbReference type="OrthoDB" id="2193432at2759"/>
<keyword evidence="9" id="KW-1185">Reference proteome</keyword>
<dbReference type="Pfam" id="PF03847">
    <property type="entry name" value="TFIID_20kDa"/>
    <property type="match status" value="1"/>
</dbReference>
<keyword evidence="5" id="KW-0804">Transcription</keyword>
<name>A0A9N9SM10_DIABA</name>
<protein>
    <recommendedName>
        <fullName evidence="3">Transcription initiation factor TFIID subunit 12</fullName>
    </recommendedName>
</protein>
<evidence type="ECO:0000256" key="6">
    <source>
        <dbReference type="ARBA" id="ARBA00023242"/>
    </source>
</evidence>
<dbReference type="GO" id="GO:0046982">
    <property type="term" value="F:protein heterodimerization activity"/>
    <property type="evidence" value="ECO:0007669"/>
    <property type="project" value="InterPro"/>
</dbReference>
<evidence type="ECO:0000256" key="3">
    <source>
        <dbReference type="ARBA" id="ARBA00017484"/>
    </source>
</evidence>
<evidence type="ECO:0000313" key="8">
    <source>
        <dbReference type="EMBL" id="CAG9826737.1"/>
    </source>
</evidence>
<evidence type="ECO:0000256" key="2">
    <source>
        <dbReference type="ARBA" id="ARBA00007530"/>
    </source>
</evidence>
<dbReference type="GO" id="GO:0005669">
    <property type="term" value="C:transcription factor TFIID complex"/>
    <property type="evidence" value="ECO:0007669"/>
    <property type="project" value="InterPro"/>
</dbReference>
<dbReference type="AlphaFoldDB" id="A0A9N9SM10"/>
<dbReference type="GO" id="GO:0003677">
    <property type="term" value="F:DNA binding"/>
    <property type="evidence" value="ECO:0007669"/>
    <property type="project" value="TreeGrafter"/>
</dbReference>
<sequence length="211" mass="23825">MSVPNLTNSLMQQQNIVINQVPITHTIMTNVNNGVPVVNAIPHTNSNDHNEDIKTGIPIVDSMGGKCTNLVGVQNIQVQNMPVQNAQPAQKIIQQNSTSSSEPLQVLTKQRLQDLVRETDQTLNLEEEVEEIILGYVDEFVDRCLNGAALIAKNRHNTTIEVKDVQQFLNRNYNMWTPGFGTDELRPYKRSLTTEAHKQRIALIRKTLKKY</sequence>
<gene>
    <name evidence="8" type="ORF">DIABBA_LOCUS824</name>
</gene>
<dbReference type="SUPFAM" id="SSF47113">
    <property type="entry name" value="Histone-fold"/>
    <property type="match status" value="1"/>
</dbReference>
<evidence type="ECO:0000259" key="7">
    <source>
        <dbReference type="Pfam" id="PF03847"/>
    </source>
</evidence>
<keyword evidence="6" id="KW-0539">Nucleus</keyword>
<dbReference type="InterPro" id="IPR003228">
    <property type="entry name" value="TFIID_TAF12_dom"/>
</dbReference>
<dbReference type="PANTHER" id="PTHR12264:SF21">
    <property type="entry name" value="TRANSCRIPTION INITIATION FACTOR TFIID SUBUNIT 12"/>
    <property type="match status" value="1"/>
</dbReference>
<evidence type="ECO:0000313" key="9">
    <source>
        <dbReference type="Proteomes" id="UP001153709"/>
    </source>
</evidence>
<comment type="subcellular location">
    <subcellularLocation>
        <location evidence="1">Nucleus</location>
    </subcellularLocation>
</comment>
<dbReference type="EMBL" id="OU898276">
    <property type="protein sequence ID" value="CAG9826737.1"/>
    <property type="molecule type" value="Genomic_DNA"/>
</dbReference>
<comment type="similarity">
    <text evidence="2">Belongs to the TAF12 family.</text>
</comment>
<proteinExistence type="inferred from homology"/>
<dbReference type="CDD" id="cd07981">
    <property type="entry name" value="HFD_TAF12"/>
    <property type="match status" value="1"/>
</dbReference>
<dbReference type="InterPro" id="IPR009072">
    <property type="entry name" value="Histone-fold"/>
</dbReference>
<evidence type="ECO:0000256" key="1">
    <source>
        <dbReference type="ARBA" id="ARBA00004123"/>
    </source>
</evidence>
<evidence type="ECO:0000256" key="4">
    <source>
        <dbReference type="ARBA" id="ARBA00023015"/>
    </source>
</evidence>
<dbReference type="Gene3D" id="1.10.20.10">
    <property type="entry name" value="Histone, subunit A"/>
    <property type="match status" value="1"/>
</dbReference>
<keyword evidence="4" id="KW-0805">Transcription regulation</keyword>
<dbReference type="GO" id="GO:0017025">
    <property type="term" value="F:TBP-class protein binding"/>
    <property type="evidence" value="ECO:0007669"/>
    <property type="project" value="TreeGrafter"/>
</dbReference>
<dbReference type="InterPro" id="IPR037794">
    <property type="entry name" value="TAF12"/>
</dbReference>
<organism evidence="8 9">
    <name type="scientific">Diabrotica balteata</name>
    <name type="common">Banded cucumber beetle</name>
    <dbReference type="NCBI Taxonomy" id="107213"/>
    <lineage>
        <taxon>Eukaryota</taxon>
        <taxon>Metazoa</taxon>
        <taxon>Ecdysozoa</taxon>
        <taxon>Arthropoda</taxon>
        <taxon>Hexapoda</taxon>
        <taxon>Insecta</taxon>
        <taxon>Pterygota</taxon>
        <taxon>Neoptera</taxon>
        <taxon>Endopterygota</taxon>
        <taxon>Coleoptera</taxon>
        <taxon>Polyphaga</taxon>
        <taxon>Cucujiformia</taxon>
        <taxon>Chrysomeloidea</taxon>
        <taxon>Chrysomelidae</taxon>
        <taxon>Galerucinae</taxon>
        <taxon>Diabroticina</taxon>
        <taxon>Diabroticites</taxon>
        <taxon>Diabrotica</taxon>
    </lineage>
</organism>
<dbReference type="GO" id="GO:0000124">
    <property type="term" value="C:SAGA complex"/>
    <property type="evidence" value="ECO:0007669"/>
    <property type="project" value="InterPro"/>
</dbReference>
<feature type="domain" description="Transcription initiation factor TFIID subunit 12" evidence="7">
    <location>
        <begin position="108"/>
        <end position="175"/>
    </location>
</feature>
<dbReference type="GO" id="GO:0051123">
    <property type="term" value="P:RNA polymerase II preinitiation complex assembly"/>
    <property type="evidence" value="ECO:0007669"/>
    <property type="project" value="TreeGrafter"/>
</dbReference>
<dbReference type="PANTHER" id="PTHR12264">
    <property type="entry name" value="TRANSCRIPTION INITIATION FACTOR TFIID SUBUNIT 12"/>
    <property type="match status" value="1"/>
</dbReference>
<accession>A0A9N9SM10</accession>
<evidence type="ECO:0000256" key="5">
    <source>
        <dbReference type="ARBA" id="ARBA00023163"/>
    </source>
</evidence>
<dbReference type="Proteomes" id="UP001153709">
    <property type="component" value="Chromosome 1"/>
</dbReference>